<proteinExistence type="predicted"/>
<protein>
    <submittedName>
        <fullName evidence="2">Uncharacterized protein</fullName>
    </submittedName>
</protein>
<reference evidence="2 3" key="1">
    <citation type="journal article" date="2024" name="Chem. Sci.">
        <title>Discovery of megapolipeptins by genome mining of a Burkholderiales bacteria collection.</title>
        <authorList>
            <person name="Paulo B.S."/>
            <person name="Recchia M.J.J."/>
            <person name="Lee S."/>
            <person name="Fergusson C.H."/>
            <person name="Romanowski S.B."/>
            <person name="Hernandez A."/>
            <person name="Krull N."/>
            <person name="Liu D.Y."/>
            <person name="Cavanagh H."/>
            <person name="Bos A."/>
            <person name="Gray C.A."/>
            <person name="Murphy B.T."/>
            <person name="Linington R.G."/>
            <person name="Eustaquio A.S."/>
        </authorList>
    </citation>
    <scope>NUCLEOTIDE SEQUENCE [LARGE SCALE GENOMIC DNA]</scope>
    <source>
        <strain evidence="2 3">RL21-008-BIB-A</strain>
    </source>
</reference>
<feature type="region of interest" description="Disordered" evidence="1">
    <location>
        <begin position="1"/>
        <end position="66"/>
    </location>
</feature>
<dbReference type="Proteomes" id="UP001629246">
    <property type="component" value="Unassembled WGS sequence"/>
</dbReference>
<comment type="caution">
    <text evidence="2">The sequence shown here is derived from an EMBL/GenBank/DDBJ whole genome shotgun (WGS) entry which is preliminary data.</text>
</comment>
<evidence type="ECO:0000313" key="3">
    <source>
        <dbReference type="Proteomes" id="UP001629246"/>
    </source>
</evidence>
<accession>A0ABW9A4J5</accession>
<dbReference type="EMBL" id="JAQQFM010000001">
    <property type="protein sequence ID" value="MFL9922775.1"/>
    <property type="molecule type" value="Genomic_DNA"/>
</dbReference>
<name>A0ABW9A4J5_9BURK</name>
<dbReference type="RefSeq" id="WP_408153780.1">
    <property type="nucleotide sequence ID" value="NZ_JAQQFM010000001.1"/>
</dbReference>
<organism evidence="2 3">
    <name type="scientific">Herbaspirillum lusitanum</name>
    <dbReference type="NCBI Taxonomy" id="213312"/>
    <lineage>
        <taxon>Bacteria</taxon>
        <taxon>Pseudomonadati</taxon>
        <taxon>Pseudomonadota</taxon>
        <taxon>Betaproteobacteria</taxon>
        <taxon>Burkholderiales</taxon>
        <taxon>Oxalobacteraceae</taxon>
        <taxon>Herbaspirillum</taxon>
    </lineage>
</organism>
<gene>
    <name evidence="2" type="ORF">PQR62_00765</name>
</gene>
<feature type="compositionally biased region" description="Polar residues" evidence="1">
    <location>
        <begin position="39"/>
        <end position="48"/>
    </location>
</feature>
<keyword evidence="3" id="KW-1185">Reference proteome</keyword>
<feature type="compositionally biased region" description="Polar residues" evidence="1">
    <location>
        <begin position="1"/>
        <end position="12"/>
    </location>
</feature>
<feature type="compositionally biased region" description="Low complexity" evidence="1">
    <location>
        <begin position="49"/>
        <end position="66"/>
    </location>
</feature>
<feature type="compositionally biased region" description="Low complexity" evidence="1">
    <location>
        <begin position="13"/>
        <end position="24"/>
    </location>
</feature>
<evidence type="ECO:0000256" key="1">
    <source>
        <dbReference type="SAM" id="MobiDB-lite"/>
    </source>
</evidence>
<evidence type="ECO:0000313" key="2">
    <source>
        <dbReference type="EMBL" id="MFL9922775.1"/>
    </source>
</evidence>
<sequence length="66" mass="6384">MAINSIHSGTSTAAASAPPAQAAKKPAKPFPSVSELMTAGNNAPTQAGNTSTTSTSTSAPNPTSKA</sequence>